<accession>A0A4Q9M6T2</accession>
<dbReference type="EMBL" id="ML143597">
    <property type="protein sequence ID" value="TBU21542.1"/>
    <property type="molecule type" value="Genomic_DNA"/>
</dbReference>
<name>A0A4Q9M6T2_9APHY</name>
<feature type="region of interest" description="Disordered" evidence="1">
    <location>
        <begin position="102"/>
        <end position="168"/>
    </location>
</feature>
<protein>
    <submittedName>
        <fullName evidence="2">Uncharacterized protein</fullName>
    </submittedName>
</protein>
<evidence type="ECO:0000256" key="1">
    <source>
        <dbReference type="SAM" id="MobiDB-lite"/>
    </source>
</evidence>
<organism evidence="2">
    <name type="scientific">Dichomitus squalens</name>
    <dbReference type="NCBI Taxonomy" id="114155"/>
    <lineage>
        <taxon>Eukaryota</taxon>
        <taxon>Fungi</taxon>
        <taxon>Dikarya</taxon>
        <taxon>Basidiomycota</taxon>
        <taxon>Agaricomycotina</taxon>
        <taxon>Agaricomycetes</taxon>
        <taxon>Polyporales</taxon>
        <taxon>Polyporaceae</taxon>
        <taxon>Dichomitus</taxon>
    </lineage>
</organism>
<dbReference type="Proteomes" id="UP000292957">
    <property type="component" value="Unassembled WGS sequence"/>
</dbReference>
<sequence>MAFVKPKGRGMFGSTYHDLALSFKLQLSACDYDTVRFTNAELTPSLESGLEMDKNLSRSNSAYTDVDLRDAFMLLNLFTASTSLDPFDTMVYNPSHDLINPTHHTTRTMNPASRFKPSSAPRTSLHQGAATPPSSTPAPPLRTELEEMSPLSVPRPSETHHDPLAQKRIGRCALGLLRAPG</sequence>
<evidence type="ECO:0000313" key="2">
    <source>
        <dbReference type="EMBL" id="TBU21542.1"/>
    </source>
</evidence>
<dbReference type="AlphaFoldDB" id="A0A4Q9M6T2"/>
<proteinExistence type="predicted"/>
<reference evidence="2" key="1">
    <citation type="submission" date="2019-01" db="EMBL/GenBank/DDBJ databases">
        <title>Draft genome sequences of three monokaryotic isolates of the white-rot basidiomycete fungus Dichomitus squalens.</title>
        <authorList>
            <consortium name="DOE Joint Genome Institute"/>
            <person name="Lopez S.C."/>
            <person name="Andreopoulos B."/>
            <person name="Pangilinan J."/>
            <person name="Lipzen A."/>
            <person name="Riley R."/>
            <person name="Ahrendt S."/>
            <person name="Ng V."/>
            <person name="Barry K."/>
            <person name="Daum C."/>
            <person name="Grigoriev I.V."/>
            <person name="Hilden K.S."/>
            <person name="Makela M.R."/>
            <person name="de Vries R.P."/>
        </authorList>
    </citation>
    <scope>NUCLEOTIDE SEQUENCE [LARGE SCALE GENOMIC DNA]</scope>
    <source>
        <strain evidence="2">OM18370.1</strain>
    </source>
</reference>
<gene>
    <name evidence="2" type="ORF">BD311DRAFT_782860</name>
</gene>